<keyword evidence="2" id="KW-1185">Reference proteome</keyword>
<name>A0ABV0BIV1_9HYPH</name>
<dbReference type="InterPro" id="IPR021335">
    <property type="entry name" value="DUF2948"/>
</dbReference>
<organism evidence="1 2">
    <name type="scientific">Hohaiivirga grylli</name>
    <dbReference type="NCBI Taxonomy" id="3133970"/>
    <lineage>
        <taxon>Bacteria</taxon>
        <taxon>Pseudomonadati</taxon>
        <taxon>Pseudomonadota</taxon>
        <taxon>Alphaproteobacteria</taxon>
        <taxon>Hyphomicrobiales</taxon>
        <taxon>Methylobacteriaceae</taxon>
        <taxon>Hohaiivirga</taxon>
    </lineage>
</organism>
<dbReference type="Pfam" id="PF11164">
    <property type="entry name" value="DUF2948"/>
    <property type="match status" value="1"/>
</dbReference>
<reference evidence="1 2" key="1">
    <citation type="submission" date="2024-04" db="EMBL/GenBank/DDBJ databases">
        <title>A novel species isolated from cricket.</title>
        <authorList>
            <person name="Wang H.-C."/>
        </authorList>
    </citation>
    <scope>NUCLEOTIDE SEQUENCE [LARGE SCALE GENOMIC DNA]</scope>
    <source>
        <strain evidence="1 2">WL0021</strain>
    </source>
</reference>
<dbReference type="Proteomes" id="UP001418637">
    <property type="component" value="Unassembled WGS sequence"/>
</dbReference>
<dbReference type="EMBL" id="JBBYXI010000001">
    <property type="protein sequence ID" value="MEN3930181.1"/>
    <property type="molecule type" value="Genomic_DNA"/>
</dbReference>
<accession>A0ABV0BIV1</accession>
<dbReference type="RefSeq" id="WP_346336146.1">
    <property type="nucleotide sequence ID" value="NZ_JBBYXI010000001.1"/>
</dbReference>
<evidence type="ECO:0000313" key="1">
    <source>
        <dbReference type="EMBL" id="MEN3930181.1"/>
    </source>
</evidence>
<comment type="caution">
    <text evidence="1">The sequence shown here is derived from an EMBL/GenBank/DDBJ whole genome shotgun (WGS) entry which is preliminary data.</text>
</comment>
<sequence>MDNLKLIALDADDLEVISAHLEDSLIRLGDMVYLPKEKKFVFTTQRMDWETSQPDDPHYNLTGVHFERVTAVRSRGLDLSNKDATLCLLAIVFNEKDKPSGTATLVFTRYVEIELEIECIEVQMKDLGIVPSEALKETRAQD</sequence>
<gene>
    <name evidence="1" type="ORF">WJT86_03785</name>
</gene>
<protein>
    <submittedName>
        <fullName evidence="1">DUF2948 family protein</fullName>
    </submittedName>
</protein>
<evidence type="ECO:0000313" key="2">
    <source>
        <dbReference type="Proteomes" id="UP001418637"/>
    </source>
</evidence>
<proteinExistence type="predicted"/>